<dbReference type="RefSeq" id="XP_024726889.1">
    <property type="nucleotide sequence ID" value="XM_024876343.1"/>
</dbReference>
<dbReference type="InterPro" id="IPR056362">
    <property type="entry name" value="AtuA-like_ferredoxin_dom"/>
</dbReference>
<keyword evidence="4" id="KW-1185">Reference proteome</keyword>
<sequence length="629" mass="69742">MEDYSTRFQRRAARSVRIANCSGARGDPGYQMRRQVELGDVDFITGDYLAEMNIAENAEAYRSGKHPGYEPFALEGIKGSLHCVAQKNVKIIINGGSLNPKGLAEECVKLVRLGLKVAYVAGDDLYEPVKEEIETKVTAPAHLDSENPNVNLVPLAQTFLDDVSQKYIVSANAYLGARAIVKGLEHGADIVICGRVSDASLVVGAAWYWHSWSDTDYDRLAQCLIAGHLIECSAYVTGANYAAFYEEKMESLIDLGFPIVEVAIDGTLIVCKHEKTNGLVTVDTVKCQFLYELQGNIYLNSDVAAILGEVKIEQAGNNRVKVTGIRGQPPPPTTKLAIFYRGGYQSQVLVNACGFATEQKWQLYEAQIRFGLEKRGLLKAFEVLEFQIIGIREPDPSTQLSSTTYCRLFAQAESQDTIIGLLKTVGEFGMQHFSVGFHLSLDLRTALPLPYVAFYPAIFPQDHLDESIVFLSADGQIECSTNAGHPPRYETVLPRENYESTSPVELRMFGPTKKARLGDIALARSGDKGSNINIGLFVREEGAWPWFRSFLTTGRMKQLMAKDWSDEFFIERVEFPHIWAVHFVIYGCLGRGVSSSSRLDSLGKGFADFIRDRVVDVPQVLMHNCRSGP</sequence>
<dbReference type="InterPro" id="IPR010839">
    <property type="entry name" value="AtuA_N"/>
</dbReference>
<feature type="domain" description="AtuA-like ferredoxin-fold" evidence="2">
    <location>
        <begin position="516"/>
        <end position="613"/>
    </location>
</feature>
<dbReference type="EMBL" id="KZ613914">
    <property type="protein sequence ID" value="PMD49985.1"/>
    <property type="molecule type" value="Genomic_DNA"/>
</dbReference>
<dbReference type="Proteomes" id="UP000235371">
    <property type="component" value="Unassembled WGS sequence"/>
</dbReference>
<evidence type="ECO:0000259" key="2">
    <source>
        <dbReference type="Pfam" id="PF23544"/>
    </source>
</evidence>
<feature type="domain" description="Acyclic terpene utilisation N-terminal" evidence="1">
    <location>
        <begin position="16"/>
        <end position="468"/>
    </location>
</feature>
<dbReference type="GeneID" id="36584422"/>
<dbReference type="Pfam" id="PF23544">
    <property type="entry name" value="AtuA_ferredoxin"/>
    <property type="match status" value="1"/>
</dbReference>
<organism evidence="3 4">
    <name type="scientific">Hyaloscypha bicolor E</name>
    <dbReference type="NCBI Taxonomy" id="1095630"/>
    <lineage>
        <taxon>Eukaryota</taxon>
        <taxon>Fungi</taxon>
        <taxon>Dikarya</taxon>
        <taxon>Ascomycota</taxon>
        <taxon>Pezizomycotina</taxon>
        <taxon>Leotiomycetes</taxon>
        <taxon>Helotiales</taxon>
        <taxon>Hyaloscyphaceae</taxon>
        <taxon>Hyaloscypha</taxon>
        <taxon>Hyaloscypha bicolor</taxon>
    </lineage>
</organism>
<evidence type="ECO:0000313" key="4">
    <source>
        <dbReference type="Proteomes" id="UP000235371"/>
    </source>
</evidence>
<protein>
    <submittedName>
        <fullName evidence="3">DUF1446 domain-containing protein</fullName>
    </submittedName>
</protein>
<gene>
    <name evidence="3" type="ORF">K444DRAFT_548031</name>
</gene>
<dbReference type="AlphaFoldDB" id="A0A2J6SGT7"/>
<dbReference type="Pfam" id="PF07287">
    <property type="entry name" value="AtuA"/>
    <property type="match status" value="1"/>
</dbReference>
<reference evidence="3 4" key="1">
    <citation type="submission" date="2016-04" db="EMBL/GenBank/DDBJ databases">
        <title>A degradative enzymes factory behind the ericoid mycorrhizal symbiosis.</title>
        <authorList>
            <consortium name="DOE Joint Genome Institute"/>
            <person name="Martino E."/>
            <person name="Morin E."/>
            <person name="Grelet G."/>
            <person name="Kuo A."/>
            <person name="Kohler A."/>
            <person name="Daghino S."/>
            <person name="Barry K."/>
            <person name="Choi C."/>
            <person name="Cichocki N."/>
            <person name="Clum A."/>
            <person name="Copeland A."/>
            <person name="Hainaut M."/>
            <person name="Haridas S."/>
            <person name="Labutti K."/>
            <person name="Lindquist E."/>
            <person name="Lipzen A."/>
            <person name="Khouja H.-R."/>
            <person name="Murat C."/>
            <person name="Ohm R."/>
            <person name="Olson A."/>
            <person name="Spatafora J."/>
            <person name="Veneault-Fourrey C."/>
            <person name="Henrissat B."/>
            <person name="Grigoriev I."/>
            <person name="Martin F."/>
            <person name="Perotto S."/>
        </authorList>
    </citation>
    <scope>NUCLEOTIDE SEQUENCE [LARGE SCALE GENOMIC DNA]</scope>
    <source>
        <strain evidence="3 4">E</strain>
    </source>
</reference>
<dbReference type="PANTHER" id="PTHR47585">
    <property type="match status" value="1"/>
</dbReference>
<evidence type="ECO:0000313" key="3">
    <source>
        <dbReference type="EMBL" id="PMD49985.1"/>
    </source>
</evidence>
<accession>A0A2J6SGT7</accession>
<dbReference type="OrthoDB" id="10265871at2759"/>
<proteinExistence type="predicted"/>
<dbReference type="InParanoid" id="A0A2J6SGT7"/>
<dbReference type="PANTHER" id="PTHR47585:SF1">
    <property type="entry name" value="DUF1446 DOMAIN-CONTAINING PROTEIN"/>
    <property type="match status" value="1"/>
</dbReference>
<name>A0A2J6SGT7_9HELO</name>
<evidence type="ECO:0000259" key="1">
    <source>
        <dbReference type="Pfam" id="PF07287"/>
    </source>
</evidence>